<evidence type="ECO:0000313" key="2">
    <source>
        <dbReference type="EMBL" id="PHJ37226.1"/>
    </source>
</evidence>
<dbReference type="RefSeq" id="WP_099083927.1">
    <property type="nucleotide sequence ID" value="NZ_AWQQ01000105.1"/>
</dbReference>
<organism evidence="2 3">
    <name type="scientific">Desulforamulus profundi</name>
    <dbReference type="NCBI Taxonomy" id="1383067"/>
    <lineage>
        <taxon>Bacteria</taxon>
        <taxon>Bacillati</taxon>
        <taxon>Bacillota</taxon>
        <taxon>Clostridia</taxon>
        <taxon>Eubacteriales</taxon>
        <taxon>Peptococcaceae</taxon>
        <taxon>Desulforamulus</taxon>
    </lineage>
</organism>
<keyword evidence="3" id="KW-1185">Reference proteome</keyword>
<dbReference type="EMBL" id="AWQQ01000105">
    <property type="protein sequence ID" value="PHJ37226.1"/>
    <property type="molecule type" value="Genomic_DNA"/>
</dbReference>
<dbReference type="CDD" id="cd11378">
    <property type="entry name" value="DUF296"/>
    <property type="match status" value="1"/>
</dbReference>
<dbReference type="AlphaFoldDB" id="A0A2C6MD80"/>
<comment type="caution">
    <text evidence="2">The sequence shown here is derived from an EMBL/GenBank/DDBJ whole genome shotgun (WGS) entry which is preliminary data.</text>
</comment>
<dbReference type="Gene3D" id="3.30.1330.80">
    <property type="entry name" value="Hypothetical protein, similar to alpha- acetolactate decarboxylase, domain 2"/>
    <property type="match status" value="1"/>
</dbReference>
<sequence length="147" mass="15964">MKYSEANLGRIFILRLEHGDKIPDTIEGFAKANQIKSAIVFFLGGVDKDSKVVVGPEDGTSPKPVPMITSLFGVSEAVGVGTLFTNEEKSPKLHLHSAFGRNKETVTGCTREGITIWHIGEVVILELKNTSAQRKIDPGTGFELLDL</sequence>
<gene>
    <name evidence="2" type="ORF">P378_17645</name>
</gene>
<feature type="domain" description="PPC" evidence="1">
    <location>
        <begin position="6"/>
        <end position="147"/>
    </location>
</feature>
<dbReference type="Proteomes" id="UP000222564">
    <property type="component" value="Unassembled WGS sequence"/>
</dbReference>
<dbReference type="PANTHER" id="PTHR34988:SF1">
    <property type="entry name" value="DNA-BINDING PROTEIN"/>
    <property type="match status" value="1"/>
</dbReference>
<dbReference type="PROSITE" id="PS51742">
    <property type="entry name" value="PPC"/>
    <property type="match status" value="1"/>
</dbReference>
<accession>A0A2C6MD80</accession>
<dbReference type="OrthoDB" id="9798999at2"/>
<evidence type="ECO:0000313" key="3">
    <source>
        <dbReference type="Proteomes" id="UP000222564"/>
    </source>
</evidence>
<protein>
    <recommendedName>
        <fullName evidence="1">PPC domain-containing protein</fullName>
    </recommendedName>
</protein>
<dbReference type="Pfam" id="PF03479">
    <property type="entry name" value="PCC"/>
    <property type="match status" value="1"/>
</dbReference>
<dbReference type="SUPFAM" id="SSF117856">
    <property type="entry name" value="AF0104/ALDC/Ptd012-like"/>
    <property type="match status" value="1"/>
</dbReference>
<evidence type="ECO:0000259" key="1">
    <source>
        <dbReference type="PROSITE" id="PS51742"/>
    </source>
</evidence>
<proteinExistence type="predicted"/>
<dbReference type="InterPro" id="IPR005175">
    <property type="entry name" value="PPC_dom"/>
</dbReference>
<name>A0A2C6MD80_9FIRM</name>
<reference evidence="2 3" key="1">
    <citation type="submission" date="2013-09" db="EMBL/GenBank/DDBJ databases">
        <title>Biodegradation of hydrocarbons in the deep terrestrial subsurface : characterization of a microbial consortium composed of two Desulfotomaculum species originating from a deep geological formation.</title>
        <authorList>
            <person name="Aullo T."/>
            <person name="Berlendis S."/>
            <person name="Lascourreges J.-F."/>
            <person name="Dessort D."/>
            <person name="Saint-Laurent S."/>
            <person name="Schraauwers B."/>
            <person name="Mas J."/>
            <person name="Magot M."/>
            <person name="Ranchou-Peyruse A."/>
        </authorList>
    </citation>
    <scope>NUCLEOTIDE SEQUENCE [LARGE SCALE GENOMIC DNA]</scope>
    <source>
        <strain evidence="2 3">Bs107</strain>
    </source>
</reference>
<dbReference type="PANTHER" id="PTHR34988">
    <property type="entry name" value="PROTEIN, PUTATIVE-RELATED"/>
    <property type="match status" value="1"/>
</dbReference>